<evidence type="ECO:0000256" key="1">
    <source>
        <dbReference type="SAM" id="Phobius"/>
    </source>
</evidence>
<accession>A0A4P6YSY6</accession>
<keyword evidence="3" id="KW-1185">Reference proteome</keyword>
<feature type="transmembrane region" description="Helical" evidence="1">
    <location>
        <begin position="95"/>
        <end position="117"/>
    </location>
</feature>
<dbReference type="Proteomes" id="UP000292886">
    <property type="component" value="Chromosome"/>
</dbReference>
<reference evidence="3" key="1">
    <citation type="submission" date="2019-03" db="EMBL/GenBank/DDBJ databases">
        <title>Weissella sp. 26KH-42 Genome sequencing.</title>
        <authorList>
            <person name="Heo J."/>
            <person name="Kim S.-J."/>
            <person name="Kim J.-S."/>
            <person name="Hong S.-B."/>
            <person name="Kwon S.-W."/>
        </authorList>
    </citation>
    <scope>NUCLEOTIDE SEQUENCE [LARGE SCALE GENOMIC DNA]</scope>
    <source>
        <strain evidence="3">26KH-42</strain>
    </source>
</reference>
<keyword evidence="1" id="KW-1133">Transmembrane helix</keyword>
<proteinExistence type="predicted"/>
<keyword evidence="1" id="KW-0472">Membrane</keyword>
<evidence type="ECO:0000313" key="2">
    <source>
        <dbReference type="EMBL" id="QBO35747.1"/>
    </source>
</evidence>
<dbReference type="KEGG" id="wei:EQG49_04355"/>
<organism evidence="2 3">
    <name type="scientific">Periweissella cryptocerci</name>
    <dbReference type="NCBI Taxonomy" id="2506420"/>
    <lineage>
        <taxon>Bacteria</taxon>
        <taxon>Bacillati</taxon>
        <taxon>Bacillota</taxon>
        <taxon>Bacilli</taxon>
        <taxon>Lactobacillales</taxon>
        <taxon>Lactobacillaceae</taxon>
        <taxon>Periweissella</taxon>
    </lineage>
</organism>
<dbReference type="RefSeq" id="WP_133362826.1">
    <property type="nucleotide sequence ID" value="NZ_CP037940.1"/>
</dbReference>
<feature type="transmembrane region" description="Helical" evidence="1">
    <location>
        <begin position="25"/>
        <end position="50"/>
    </location>
</feature>
<feature type="transmembrane region" description="Helical" evidence="1">
    <location>
        <begin position="62"/>
        <end position="83"/>
    </location>
</feature>
<protein>
    <submittedName>
        <fullName evidence="2">DUF805 domain-containing protein</fullName>
    </submittedName>
</protein>
<keyword evidence="1" id="KW-0812">Transmembrane</keyword>
<dbReference type="AlphaFoldDB" id="A0A4P6YSY6"/>
<gene>
    <name evidence="2" type="ORF">EQG49_04355</name>
</gene>
<dbReference type="InterPro" id="IPR008523">
    <property type="entry name" value="DUF805"/>
</dbReference>
<evidence type="ECO:0000313" key="3">
    <source>
        <dbReference type="Proteomes" id="UP000292886"/>
    </source>
</evidence>
<dbReference type="GO" id="GO:0016020">
    <property type="term" value="C:membrane"/>
    <property type="evidence" value="ECO:0007669"/>
    <property type="project" value="InterPro"/>
</dbReference>
<name>A0A4P6YSY6_9LACO</name>
<dbReference type="OrthoDB" id="2285053at2"/>
<dbReference type="EMBL" id="CP037940">
    <property type="protein sequence ID" value="QBO35747.1"/>
    <property type="molecule type" value="Genomic_DNA"/>
</dbReference>
<dbReference type="Pfam" id="PF05656">
    <property type="entry name" value="DUF805"/>
    <property type="match status" value="1"/>
</dbReference>
<sequence length="124" mass="14172">MIKATGISWTHVFDYKSKTTRKEYLLAWVGNILIYLIGGMFLLPMVTAWIEYPFHITENARMVGAYVEAIVIVTAFALIQISLNVRRLRDVGMSPWLGLLMILFPISWIFFVAIAFIPSKSSKK</sequence>